<evidence type="ECO:0000313" key="2">
    <source>
        <dbReference type="Proteomes" id="UP000626092"/>
    </source>
</evidence>
<gene>
    <name evidence="1" type="ORF">RHSIM_Rhsim01G0053900</name>
</gene>
<comment type="caution">
    <text evidence="1">The sequence shown here is derived from an EMBL/GenBank/DDBJ whole genome shotgun (WGS) entry which is preliminary data.</text>
</comment>
<dbReference type="Proteomes" id="UP000626092">
    <property type="component" value="Unassembled WGS sequence"/>
</dbReference>
<protein>
    <submittedName>
        <fullName evidence="1">Uncharacterized protein</fullName>
    </submittedName>
</protein>
<dbReference type="AlphaFoldDB" id="A0A834HKU3"/>
<organism evidence="1 2">
    <name type="scientific">Rhododendron simsii</name>
    <name type="common">Sims's rhododendron</name>
    <dbReference type="NCBI Taxonomy" id="118357"/>
    <lineage>
        <taxon>Eukaryota</taxon>
        <taxon>Viridiplantae</taxon>
        <taxon>Streptophyta</taxon>
        <taxon>Embryophyta</taxon>
        <taxon>Tracheophyta</taxon>
        <taxon>Spermatophyta</taxon>
        <taxon>Magnoliopsida</taxon>
        <taxon>eudicotyledons</taxon>
        <taxon>Gunneridae</taxon>
        <taxon>Pentapetalae</taxon>
        <taxon>asterids</taxon>
        <taxon>Ericales</taxon>
        <taxon>Ericaceae</taxon>
        <taxon>Ericoideae</taxon>
        <taxon>Rhodoreae</taxon>
        <taxon>Rhododendron</taxon>
    </lineage>
</organism>
<sequence length="149" mass="16923">MSARSTESRFAEIASRASEELVRNVLDILQKYCKASGGGDLGFRDLRCFNLALLAKQGYWWLLKGGRCLLHRILEAKYFPNCSFLTARASLNPSWTWRSILEGREIINVGLRWRIETGDTVVIDGDQWLPKYEPTATASVKEEGRGRKV</sequence>
<name>A0A834HKU3_RHOSS</name>
<accession>A0A834HKU3</accession>
<evidence type="ECO:0000313" key="1">
    <source>
        <dbReference type="EMBL" id="KAF7154326.1"/>
    </source>
</evidence>
<dbReference type="EMBL" id="WJXA01000001">
    <property type="protein sequence ID" value="KAF7154326.1"/>
    <property type="molecule type" value="Genomic_DNA"/>
</dbReference>
<reference evidence="1" key="1">
    <citation type="submission" date="2019-11" db="EMBL/GenBank/DDBJ databases">
        <authorList>
            <person name="Liu Y."/>
            <person name="Hou J."/>
            <person name="Li T.-Q."/>
            <person name="Guan C.-H."/>
            <person name="Wu X."/>
            <person name="Wu H.-Z."/>
            <person name="Ling F."/>
            <person name="Zhang R."/>
            <person name="Shi X.-G."/>
            <person name="Ren J.-P."/>
            <person name="Chen E.-F."/>
            <person name="Sun J.-M."/>
        </authorList>
    </citation>
    <scope>NUCLEOTIDE SEQUENCE</scope>
    <source>
        <strain evidence="1">Adult_tree_wgs_1</strain>
        <tissue evidence="1">Leaves</tissue>
    </source>
</reference>
<proteinExistence type="predicted"/>
<keyword evidence="2" id="KW-1185">Reference proteome</keyword>
<dbReference type="OrthoDB" id="1929473at2759"/>